<gene>
    <name evidence="2" type="ORF">B0H16DRAFT_1888676</name>
</gene>
<feature type="region of interest" description="Disordered" evidence="1">
    <location>
        <begin position="58"/>
        <end position="90"/>
    </location>
</feature>
<evidence type="ECO:0000313" key="2">
    <source>
        <dbReference type="EMBL" id="KAJ7747819.1"/>
    </source>
</evidence>
<feature type="compositionally biased region" description="Low complexity" evidence="1">
    <location>
        <begin position="136"/>
        <end position="156"/>
    </location>
</feature>
<feature type="compositionally biased region" description="Polar residues" evidence="1">
    <location>
        <begin position="67"/>
        <end position="78"/>
    </location>
</feature>
<evidence type="ECO:0000256" key="1">
    <source>
        <dbReference type="SAM" id="MobiDB-lite"/>
    </source>
</evidence>
<dbReference type="Proteomes" id="UP001215598">
    <property type="component" value="Unassembled WGS sequence"/>
</dbReference>
<sequence length="302" mass="32603">MGSRRYCTSSKTVVGRVCNAAPTQHTNGALHVTTVTFRVDSAHRGASILALPAKAATQIPGAPRRVSQASQRRTSTKTAGDDDQYRAAREEEAACASTALFLPAHKMPHVHLDAELNEPPPPTHAHNTQRQPPPRQRVSSSYSHSRLPHSHPSLSQADGLLEDRVGAGVDAKIETTALILMIDSASRDELSVLQHLLVAHTVAASVRMPPSCGSVHRPHPRRPGSDEHPADQCRVRSHADNPPPPAHSHPMPLATGDSRAAPTPRLKHTAETISTTSNSRARYSVNSRRVALPGVHRTRPHH</sequence>
<feature type="compositionally biased region" description="Polar residues" evidence="1">
    <location>
        <begin position="271"/>
        <end position="287"/>
    </location>
</feature>
<accession>A0AAD7IPM2</accession>
<organism evidence="2 3">
    <name type="scientific">Mycena metata</name>
    <dbReference type="NCBI Taxonomy" id="1033252"/>
    <lineage>
        <taxon>Eukaryota</taxon>
        <taxon>Fungi</taxon>
        <taxon>Dikarya</taxon>
        <taxon>Basidiomycota</taxon>
        <taxon>Agaricomycotina</taxon>
        <taxon>Agaricomycetes</taxon>
        <taxon>Agaricomycetidae</taxon>
        <taxon>Agaricales</taxon>
        <taxon>Marasmiineae</taxon>
        <taxon>Mycenaceae</taxon>
        <taxon>Mycena</taxon>
    </lineage>
</organism>
<protein>
    <submittedName>
        <fullName evidence="2">Uncharacterized protein</fullName>
    </submittedName>
</protein>
<reference evidence="2" key="1">
    <citation type="submission" date="2023-03" db="EMBL/GenBank/DDBJ databases">
        <title>Massive genome expansion in bonnet fungi (Mycena s.s.) driven by repeated elements and novel gene families across ecological guilds.</title>
        <authorList>
            <consortium name="Lawrence Berkeley National Laboratory"/>
            <person name="Harder C.B."/>
            <person name="Miyauchi S."/>
            <person name="Viragh M."/>
            <person name="Kuo A."/>
            <person name="Thoen E."/>
            <person name="Andreopoulos B."/>
            <person name="Lu D."/>
            <person name="Skrede I."/>
            <person name="Drula E."/>
            <person name="Henrissat B."/>
            <person name="Morin E."/>
            <person name="Kohler A."/>
            <person name="Barry K."/>
            <person name="LaButti K."/>
            <person name="Morin E."/>
            <person name="Salamov A."/>
            <person name="Lipzen A."/>
            <person name="Mereny Z."/>
            <person name="Hegedus B."/>
            <person name="Baldrian P."/>
            <person name="Stursova M."/>
            <person name="Weitz H."/>
            <person name="Taylor A."/>
            <person name="Grigoriev I.V."/>
            <person name="Nagy L.G."/>
            <person name="Martin F."/>
            <person name="Kauserud H."/>
        </authorList>
    </citation>
    <scope>NUCLEOTIDE SEQUENCE</scope>
    <source>
        <strain evidence="2">CBHHK182m</strain>
    </source>
</reference>
<feature type="compositionally biased region" description="Basic and acidic residues" evidence="1">
    <location>
        <begin position="223"/>
        <end position="239"/>
    </location>
</feature>
<dbReference type="AlphaFoldDB" id="A0AAD7IPM2"/>
<comment type="caution">
    <text evidence="2">The sequence shown here is derived from an EMBL/GenBank/DDBJ whole genome shotgun (WGS) entry which is preliminary data.</text>
</comment>
<name>A0AAD7IPM2_9AGAR</name>
<proteinExistence type="predicted"/>
<feature type="compositionally biased region" description="Basic and acidic residues" evidence="1">
    <location>
        <begin position="79"/>
        <end position="90"/>
    </location>
</feature>
<keyword evidence="3" id="KW-1185">Reference proteome</keyword>
<dbReference type="EMBL" id="JARKIB010000075">
    <property type="protein sequence ID" value="KAJ7747819.1"/>
    <property type="molecule type" value="Genomic_DNA"/>
</dbReference>
<feature type="region of interest" description="Disordered" evidence="1">
    <location>
        <begin position="208"/>
        <end position="302"/>
    </location>
</feature>
<feature type="region of interest" description="Disordered" evidence="1">
    <location>
        <begin position="113"/>
        <end position="156"/>
    </location>
</feature>
<evidence type="ECO:0000313" key="3">
    <source>
        <dbReference type="Proteomes" id="UP001215598"/>
    </source>
</evidence>